<dbReference type="Pfam" id="PF07707">
    <property type="entry name" value="BACK"/>
    <property type="match status" value="1"/>
</dbReference>
<dbReference type="SMART" id="SM00225">
    <property type="entry name" value="BTB"/>
    <property type="match status" value="1"/>
</dbReference>
<name>A0A0K0EID1_STRER</name>
<organism evidence="4">
    <name type="scientific">Strongyloides stercoralis</name>
    <name type="common">Threadworm</name>
    <dbReference type="NCBI Taxonomy" id="6248"/>
    <lineage>
        <taxon>Eukaryota</taxon>
        <taxon>Metazoa</taxon>
        <taxon>Ecdysozoa</taxon>
        <taxon>Nematoda</taxon>
        <taxon>Chromadorea</taxon>
        <taxon>Rhabditida</taxon>
        <taxon>Tylenchina</taxon>
        <taxon>Panagrolaimomorpha</taxon>
        <taxon>Strongyloidoidea</taxon>
        <taxon>Strongyloididae</taxon>
        <taxon>Strongyloides</taxon>
    </lineage>
</organism>
<evidence type="ECO:0000313" key="4">
    <source>
        <dbReference type="WBParaSite" id="SSTP_0000923700.1"/>
    </source>
</evidence>
<dbReference type="Proteomes" id="UP000035681">
    <property type="component" value="Unplaced"/>
</dbReference>
<protein>
    <submittedName>
        <fullName evidence="4 5">BTB domain-containing protein</fullName>
    </submittedName>
</protein>
<accession>A0A0K0EID1</accession>
<feature type="compositionally biased region" description="Basic and acidic residues" evidence="1">
    <location>
        <begin position="1"/>
        <end position="12"/>
    </location>
</feature>
<keyword evidence="3" id="KW-1185">Reference proteome</keyword>
<reference evidence="4" key="1">
    <citation type="submission" date="2015-08" db="UniProtKB">
        <authorList>
            <consortium name="WormBaseParasite"/>
        </authorList>
    </citation>
    <scope>IDENTIFICATION</scope>
</reference>
<feature type="compositionally biased region" description="Polar residues" evidence="1">
    <location>
        <begin position="533"/>
        <end position="543"/>
    </location>
</feature>
<evidence type="ECO:0000313" key="5">
    <source>
        <dbReference type="WBParaSite" id="TCONS_00002773.p1"/>
    </source>
</evidence>
<dbReference type="InterPro" id="IPR000210">
    <property type="entry name" value="BTB/POZ_dom"/>
</dbReference>
<feature type="region of interest" description="Disordered" evidence="1">
    <location>
        <begin position="533"/>
        <end position="563"/>
    </location>
</feature>
<dbReference type="Gene3D" id="1.25.40.420">
    <property type="match status" value="1"/>
</dbReference>
<dbReference type="AlphaFoldDB" id="A0A0K0EID1"/>
<feature type="compositionally biased region" description="Low complexity" evidence="1">
    <location>
        <begin position="549"/>
        <end position="563"/>
    </location>
</feature>
<dbReference type="WBParaSite" id="SSTP_0000923700.1">
    <property type="protein sequence ID" value="SSTP_0000923700.1"/>
    <property type="gene ID" value="SSTP_0000923700"/>
</dbReference>
<feature type="region of interest" description="Disordered" evidence="1">
    <location>
        <begin position="1"/>
        <end position="20"/>
    </location>
</feature>
<dbReference type="WBParaSite" id="TCONS_00002773.p1">
    <property type="protein sequence ID" value="TCONS_00002773.p1"/>
    <property type="gene ID" value="XLOC_002583"/>
</dbReference>
<evidence type="ECO:0000259" key="2">
    <source>
        <dbReference type="SMART" id="SM00225"/>
    </source>
</evidence>
<dbReference type="Pfam" id="PF00651">
    <property type="entry name" value="BTB"/>
    <property type="match status" value="1"/>
</dbReference>
<dbReference type="Gene3D" id="3.30.710.10">
    <property type="entry name" value="Potassium Channel Kv1.1, Chain A"/>
    <property type="match status" value="1"/>
</dbReference>
<proteinExistence type="predicted"/>
<evidence type="ECO:0000256" key="1">
    <source>
        <dbReference type="SAM" id="MobiDB-lite"/>
    </source>
</evidence>
<dbReference type="InterPro" id="IPR011333">
    <property type="entry name" value="SKP1/BTB/POZ_sf"/>
</dbReference>
<feature type="domain" description="BTB" evidence="2">
    <location>
        <begin position="92"/>
        <end position="188"/>
    </location>
</feature>
<dbReference type="InterPro" id="IPR011705">
    <property type="entry name" value="BACK"/>
</dbReference>
<evidence type="ECO:0000313" key="3">
    <source>
        <dbReference type="Proteomes" id="UP000035681"/>
    </source>
</evidence>
<sequence>MLSKNSYHDRSRYSSGVKSDTTTKSFISSDFGPTINSSFASEVSVSTIKCEEDDVPLAFYNKSTGIFMINFQKQKFLADEIAKYVKDINNKSFITFQLGNNENIKVTSLLLSHASSLIERILLKKKDKVCCINAKLFSPNHVKSIVKFLKTGKITFKIEDLPKLFAILHRFEMSSICALFEASLLSCVNSHKSLLTTILNFIADSQNLISTYTKTNIIEMVNYRLNDFINGQYFFDLSPSALILILSSDLLKIKNEMDIMRIAVIYMDKVDCFGYADSMFNCIRFNHCDQEMLQNMKKELIKYGNKHLLFVFDCFNPDLNQSLIKHKKQSTGCVSKKNLNSLIKRDNEKKDSCLISSSLIKMMDELIFESTRMRNNSIQIYETKNSNKDSYRLIKPPQKFKVIPGTPNSLRKLRKSKTKNDEKVITNYQKSSSVDSTTTNPYKALPKYNDRLFSAQSIFDINKYQNAFDYNFNGDLHTQPFPHYEKEKLPKQTLEKNPYYFAFKDRDQRKISPESLCELKCLSEKFLKDNKSNISSVSTSQKSTKPDISLSSTQYSSKSTKTNNSTSFIGKNFNIKLPQHNEFKN</sequence>